<dbReference type="Proteomes" id="UP000679992">
    <property type="component" value="Unassembled WGS sequence"/>
</dbReference>
<dbReference type="RefSeq" id="WP_211021304.1">
    <property type="nucleotide sequence ID" value="NZ_BOSL01000003.1"/>
</dbReference>
<proteinExistence type="predicted"/>
<organism evidence="1 2">
    <name type="scientific">Paenibacillus vini</name>
    <dbReference type="NCBI Taxonomy" id="1476024"/>
    <lineage>
        <taxon>Bacteria</taxon>
        <taxon>Bacillati</taxon>
        <taxon>Bacillota</taxon>
        <taxon>Bacilli</taxon>
        <taxon>Bacillales</taxon>
        <taxon>Paenibacillaceae</taxon>
        <taxon>Paenibacillus</taxon>
    </lineage>
</organism>
<keyword evidence="2" id="KW-1185">Reference proteome</keyword>
<name>A0ABQ4M837_9BACL</name>
<reference evidence="1 2" key="1">
    <citation type="submission" date="2021-03" db="EMBL/GenBank/DDBJ databases">
        <title>Antimicrobial resistance genes in bacteria isolated from Japanese honey, and their potential for conferring macrolide and lincosamide resistance in the American foulbrood pathogen Paenibacillus larvae.</title>
        <authorList>
            <person name="Okamoto M."/>
            <person name="Kumagai M."/>
            <person name="Kanamori H."/>
            <person name="Takamatsu D."/>
        </authorList>
    </citation>
    <scope>NUCLEOTIDE SEQUENCE [LARGE SCALE GENOMIC DNA]</scope>
    <source>
        <strain evidence="1 2">J42TS3</strain>
    </source>
</reference>
<gene>
    <name evidence="1" type="ORF">J42TS3_11890</name>
</gene>
<dbReference type="EMBL" id="BOSL01000003">
    <property type="protein sequence ID" value="GIP52154.1"/>
    <property type="molecule type" value="Genomic_DNA"/>
</dbReference>
<protein>
    <submittedName>
        <fullName evidence="1">Uncharacterized protein</fullName>
    </submittedName>
</protein>
<accession>A0ABQ4M837</accession>
<comment type="caution">
    <text evidence="1">The sequence shown here is derived from an EMBL/GenBank/DDBJ whole genome shotgun (WGS) entry which is preliminary data.</text>
</comment>
<sequence length="131" mass="15254">MESMEHLKERYKSLEERLRLFILVHSDIEYVHGSSECVEGGAFAWSELSAESKYIQSELYHEYISLIKQSRQHLIRVGSGYLETYDRSCAEVKTYVKQENLVWGPSLQDVFNTVKKELDLQRGLIAQPILI</sequence>
<evidence type="ECO:0000313" key="2">
    <source>
        <dbReference type="Proteomes" id="UP000679992"/>
    </source>
</evidence>
<evidence type="ECO:0000313" key="1">
    <source>
        <dbReference type="EMBL" id="GIP52154.1"/>
    </source>
</evidence>